<dbReference type="RefSeq" id="WP_160907232.1">
    <property type="nucleotide sequence ID" value="NZ_WVHS01000003.1"/>
</dbReference>
<proteinExistence type="predicted"/>
<dbReference type="Pfam" id="PF05193">
    <property type="entry name" value="Peptidase_M16_C"/>
    <property type="match status" value="1"/>
</dbReference>
<dbReference type="Proteomes" id="UP000451233">
    <property type="component" value="Unassembled WGS sequence"/>
</dbReference>
<gene>
    <name evidence="4" type="ORF">GS398_12970</name>
</gene>
<dbReference type="InterPro" id="IPR050361">
    <property type="entry name" value="MPP/UQCRC_Complex"/>
</dbReference>
<reference evidence="4 5" key="1">
    <citation type="submission" date="2019-11" db="EMBL/GenBank/DDBJ databases">
        <title>Pedobacter sp. HMF7056 Genome sequencing and assembly.</title>
        <authorList>
            <person name="Kang H."/>
            <person name="Kim H."/>
            <person name="Joh K."/>
        </authorList>
    </citation>
    <scope>NUCLEOTIDE SEQUENCE [LARGE SCALE GENOMIC DNA]</scope>
    <source>
        <strain evidence="4 5">HMF7056</strain>
    </source>
</reference>
<dbReference type="SUPFAM" id="SSF63411">
    <property type="entry name" value="LuxS/MPP-like metallohydrolase"/>
    <property type="match status" value="2"/>
</dbReference>
<protein>
    <submittedName>
        <fullName evidence="4">Insulinase family protein</fullName>
    </submittedName>
</protein>
<dbReference type="EMBL" id="WVHS01000003">
    <property type="protein sequence ID" value="MXV16220.1"/>
    <property type="molecule type" value="Genomic_DNA"/>
</dbReference>
<evidence type="ECO:0000259" key="2">
    <source>
        <dbReference type="Pfam" id="PF00675"/>
    </source>
</evidence>
<feature type="domain" description="Peptidase M16 N-terminal" evidence="2">
    <location>
        <begin position="53"/>
        <end position="183"/>
    </location>
</feature>
<organism evidence="4 5">
    <name type="scientific">Hufsiella ginkgonis</name>
    <dbReference type="NCBI Taxonomy" id="2695274"/>
    <lineage>
        <taxon>Bacteria</taxon>
        <taxon>Pseudomonadati</taxon>
        <taxon>Bacteroidota</taxon>
        <taxon>Sphingobacteriia</taxon>
        <taxon>Sphingobacteriales</taxon>
        <taxon>Sphingobacteriaceae</taxon>
        <taxon>Hufsiella</taxon>
    </lineage>
</organism>
<feature type="signal peptide" evidence="1">
    <location>
        <begin position="1"/>
        <end position="19"/>
    </location>
</feature>
<accession>A0A7K1XZ28</accession>
<dbReference type="AlphaFoldDB" id="A0A7K1XZ28"/>
<dbReference type="Gene3D" id="3.30.830.10">
    <property type="entry name" value="Metalloenzyme, LuxS/M16 peptidase-like"/>
    <property type="match status" value="2"/>
</dbReference>
<keyword evidence="1" id="KW-0732">Signal</keyword>
<dbReference type="PANTHER" id="PTHR11851">
    <property type="entry name" value="METALLOPROTEASE"/>
    <property type="match status" value="1"/>
</dbReference>
<feature type="domain" description="Peptidase M16 C-terminal" evidence="3">
    <location>
        <begin position="200"/>
        <end position="376"/>
    </location>
</feature>
<evidence type="ECO:0000313" key="4">
    <source>
        <dbReference type="EMBL" id="MXV16220.1"/>
    </source>
</evidence>
<dbReference type="Pfam" id="PF00675">
    <property type="entry name" value="Peptidase_M16"/>
    <property type="match status" value="1"/>
</dbReference>
<dbReference type="GO" id="GO:0046872">
    <property type="term" value="F:metal ion binding"/>
    <property type="evidence" value="ECO:0007669"/>
    <property type="project" value="InterPro"/>
</dbReference>
<dbReference type="InterPro" id="IPR011249">
    <property type="entry name" value="Metalloenz_LuxS/M16"/>
</dbReference>
<feature type="chain" id="PRO_5029645317" evidence="1">
    <location>
        <begin position="20"/>
        <end position="690"/>
    </location>
</feature>
<evidence type="ECO:0000313" key="5">
    <source>
        <dbReference type="Proteomes" id="UP000451233"/>
    </source>
</evidence>
<dbReference type="InterPro" id="IPR011765">
    <property type="entry name" value="Pept_M16_N"/>
</dbReference>
<evidence type="ECO:0000256" key="1">
    <source>
        <dbReference type="SAM" id="SignalP"/>
    </source>
</evidence>
<dbReference type="InterPro" id="IPR007863">
    <property type="entry name" value="Peptidase_M16_C"/>
</dbReference>
<comment type="caution">
    <text evidence="4">The sequence shown here is derived from an EMBL/GenBank/DDBJ whole genome shotgun (WGS) entry which is preliminary data.</text>
</comment>
<sequence length="690" mass="74830">MKKHIILTALFLASIAASAQVGIDRSKKPSAGPAPVITIKDPVIFTLPNGVTVLVVEDHKLPKVDASLFIDMGPVTEGSKAGLVSLMGSMLNEGTKDMTKAQFDEAVDRIGANVYLGFSGSGASALTRYFPQAFELMAKGVKTPAFPQESFDKIKSQTLTGMKADEKNVKAVSTRLVNALSYGKTHPNGEFATEKSISALTLADVKASYAKYITPSRAYLTFVGDITPDQAKKLSQSFFADWKGAPLKLEVLAPVANPLKTEINVVDMPNAVQSEITVVNLVDLKMNNPDYFPLLLANQILGGGASARLFMNLREKHGFTYGAYSSVGAGRFQSRFSASAAVRTAKTDSAVNEFLNEIARLRDTEVADDELTDAKALYNGSFALGMENTERTATYARNILLNGLPKDFYRTYLQKLNAVTKADIKRVAQKYFNYANTRVVVVGNSDQILESLKKLKYPVKQYDTYANAVVKSTAPVTVKAADVLNAYLTAIGGTAELAKVKTLSMLAGMEMQGMAIDVTSKGMTPNKELMTMSMGGNVMMKTVFDGTSGYQLQMGQKKQMTVEEIKEKNAITGLFEQVDYVKNPAFKAEVKGIEKVAGADAYKLVITYPSGKVKTEYYNTTTKLLVKRDEVDAATGVNTTSEFSNYKKIGTILYPYDVTLTVSAGGQSQVLPIKAKEVKLNEGVTAEDFK</sequence>
<keyword evidence="5" id="KW-1185">Reference proteome</keyword>
<dbReference type="PANTHER" id="PTHR11851:SF224">
    <property type="entry name" value="PROCESSING PROTEASE"/>
    <property type="match status" value="1"/>
</dbReference>
<evidence type="ECO:0000259" key="3">
    <source>
        <dbReference type="Pfam" id="PF05193"/>
    </source>
</evidence>
<name>A0A7K1XZ28_9SPHI</name>